<evidence type="ECO:0000313" key="1">
    <source>
        <dbReference type="EMBL" id="TCK74133.1"/>
    </source>
</evidence>
<evidence type="ECO:0000313" key="2">
    <source>
        <dbReference type="Proteomes" id="UP000295210"/>
    </source>
</evidence>
<keyword evidence="2" id="KW-1185">Reference proteome</keyword>
<name>A0A4R1LB43_9BACT</name>
<proteinExistence type="predicted"/>
<dbReference type="EMBL" id="SMGK01000002">
    <property type="protein sequence ID" value="TCK74133.1"/>
    <property type="molecule type" value="Genomic_DNA"/>
</dbReference>
<accession>A0A4R1LB43</accession>
<gene>
    <name evidence="1" type="ORF">C7378_1755</name>
</gene>
<dbReference type="Proteomes" id="UP000295210">
    <property type="component" value="Unassembled WGS sequence"/>
</dbReference>
<protein>
    <submittedName>
        <fullName evidence="1">Uncharacterized protein</fullName>
    </submittedName>
</protein>
<sequence>MQPITRESFTSLDSTKVCDFSDSAISSKSEMNIGSGELRPFVRVNNGIGEDIFLGEAAEREHWTVTFVLNGGCTNSAIRAFC</sequence>
<organism evidence="1 2">
    <name type="scientific">Acidipila rosea</name>
    <dbReference type="NCBI Taxonomy" id="768535"/>
    <lineage>
        <taxon>Bacteria</taxon>
        <taxon>Pseudomonadati</taxon>
        <taxon>Acidobacteriota</taxon>
        <taxon>Terriglobia</taxon>
        <taxon>Terriglobales</taxon>
        <taxon>Acidobacteriaceae</taxon>
        <taxon>Acidipila</taxon>
    </lineage>
</organism>
<comment type="caution">
    <text evidence="1">The sequence shown here is derived from an EMBL/GenBank/DDBJ whole genome shotgun (WGS) entry which is preliminary data.</text>
</comment>
<dbReference type="AlphaFoldDB" id="A0A4R1LB43"/>
<reference evidence="1 2" key="1">
    <citation type="submission" date="2019-03" db="EMBL/GenBank/DDBJ databases">
        <title>Genomic Encyclopedia of Type Strains, Phase IV (KMG-IV): sequencing the most valuable type-strain genomes for metagenomic binning, comparative biology and taxonomic classification.</title>
        <authorList>
            <person name="Goeker M."/>
        </authorList>
    </citation>
    <scope>NUCLEOTIDE SEQUENCE [LARGE SCALE GENOMIC DNA]</scope>
    <source>
        <strain evidence="1 2">DSM 103428</strain>
    </source>
</reference>